<gene>
    <name evidence="8" type="ORF">PanWU01x14_306170</name>
</gene>
<dbReference type="GO" id="GO:0031047">
    <property type="term" value="P:regulatory ncRNA-mediated gene silencing"/>
    <property type="evidence" value="ECO:0007669"/>
    <property type="project" value="UniProtKB-KW"/>
</dbReference>
<dbReference type="InterPro" id="IPR003165">
    <property type="entry name" value="Piwi"/>
</dbReference>
<dbReference type="Pfam" id="PF08699">
    <property type="entry name" value="ArgoL1"/>
    <property type="match status" value="1"/>
</dbReference>
<dbReference type="GO" id="GO:0003723">
    <property type="term" value="F:RNA binding"/>
    <property type="evidence" value="ECO:0007669"/>
    <property type="project" value="InterPro"/>
</dbReference>
<evidence type="ECO:0000256" key="3">
    <source>
        <dbReference type="ARBA" id="ARBA00023158"/>
    </source>
</evidence>
<dbReference type="Gene3D" id="2.170.260.10">
    <property type="entry name" value="paz domain"/>
    <property type="match status" value="1"/>
</dbReference>
<dbReference type="PROSITE" id="PS50821">
    <property type="entry name" value="PAZ"/>
    <property type="match status" value="1"/>
</dbReference>
<evidence type="ECO:0000313" key="8">
    <source>
        <dbReference type="EMBL" id="PON39292.1"/>
    </source>
</evidence>
<evidence type="ECO:0000256" key="5">
    <source>
        <dbReference type="SAM" id="MobiDB-lite"/>
    </source>
</evidence>
<dbReference type="InterPro" id="IPR036397">
    <property type="entry name" value="RNaseH_sf"/>
</dbReference>
<dbReference type="SUPFAM" id="SSF53098">
    <property type="entry name" value="Ribonuclease H-like"/>
    <property type="match status" value="1"/>
</dbReference>
<proteinExistence type="inferred from homology"/>
<dbReference type="PANTHER" id="PTHR22891">
    <property type="entry name" value="EUKARYOTIC TRANSLATION INITIATION FACTOR 2C"/>
    <property type="match status" value="1"/>
</dbReference>
<accession>A0A2P5ARY2</accession>
<keyword evidence="3" id="KW-0943">RNA-mediated gene silencing</keyword>
<dbReference type="GO" id="GO:1990904">
    <property type="term" value="C:ribonucleoprotein complex"/>
    <property type="evidence" value="ECO:0007669"/>
    <property type="project" value="UniProtKB-KW"/>
</dbReference>
<dbReference type="Pfam" id="PF16486">
    <property type="entry name" value="ArgoN"/>
    <property type="match status" value="1"/>
</dbReference>
<dbReference type="FunFam" id="3.30.420.10:FF:000091">
    <property type="entry name" value="Protein argonaute 3"/>
    <property type="match status" value="1"/>
</dbReference>
<dbReference type="Proteomes" id="UP000237105">
    <property type="component" value="Unassembled WGS sequence"/>
</dbReference>
<evidence type="ECO:0000256" key="4">
    <source>
        <dbReference type="ARBA" id="ARBA00023274"/>
    </source>
</evidence>
<protein>
    <submittedName>
        <fullName evidence="8">Exonuclease/helicase-like</fullName>
    </submittedName>
</protein>
<dbReference type="SMART" id="SM01163">
    <property type="entry name" value="DUF1785"/>
    <property type="match status" value="1"/>
</dbReference>
<sequence length="906" mass="101278">MENVENVKEEVGLPPLPPPPPVVPAKVKPELPVLPKYSIMDRKGTGRSGRRLPLLANHFKVSLKVPDAVFYQYSVSITSEDSKDINLKGIGRRLIDRLYQTYSSEFSGKRFAYDGEKSLYTVGPLPQNKLEFTVVLEESFAKPENGSPGVTGSPSERGKRSKRSFQSKTFKIELSYAAKVPLKSIAFALKGADTDNSTQDALRVLDIILRQQAANRGCLLVRQSFFHDDSQNFTDVGGGVTGVRGFHASFRPTQDGLSLNMDVSTTMILRPGPVTDFLKANQGVRENRFIDWVKAKKMLKNMRIKTRHRNMEFKIIGMSDKPCNQLYFPMKVKNGNVTNGEETEDVTVYEYFTRHCGIEITESAFLPCLVVGRPKKPNYLPLELCSLVSLQRYTKALSSVQRASLVEKSRQKPQEKMKIVVDAVRNYRYDSDPLLVDCGISIEKQFTQLDGRILEPPKLKFGNDGGFAPSNGRWNFNNKTVLRPASIKRWIVVNFSARCDMSQISRDLISCGRKKGIQIEGPFTLIDEDHHSRRGPPIARVEKMFELIRDKLPGPPEFILCVLPERKNCDIYGPWKKKCLTDFGIVTQCISPFKVNDQYLTNVLLKINSKLGGINSLLAIEEPSRVPVIKDNPTMILGMDVSHGSPGHSDLPSIAAVVSSRSWPCISRYRASVRTQSPKVEMIDALYKPLANGKDDGIISELLLDFYQTSNGRKPNQIIVFRDGVSESQFNQVLNIELDQIIKAYQHLGEVNIPKFTVIVAQKNHHTKLFQAGGAPNNVPPGTIVDTGIVHPRSYDFYLCSHAGMIGTSRPAHYHVLVDEIGFSPDDLQNLIHSLSYVYQRSTTAISIVAPICYAHLAAYQVGQFMKFEDLSETSSGQRSVTATGSIPVPDLPRLHDNVKGSMFFC</sequence>
<dbReference type="InterPro" id="IPR045246">
    <property type="entry name" value="Piwi_ago-like"/>
</dbReference>
<dbReference type="STRING" id="3476.A0A2P5ARY2"/>
<reference evidence="9" key="1">
    <citation type="submission" date="2016-06" db="EMBL/GenBank/DDBJ databases">
        <title>Parallel loss of symbiosis genes in relatives of nitrogen-fixing non-legume Parasponia.</title>
        <authorList>
            <person name="Van Velzen R."/>
            <person name="Holmer R."/>
            <person name="Bu F."/>
            <person name="Rutten L."/>
            <person name="Van Zeijl A."/>
            <person name="Liu W."/>
            <person name="Santuari L."/>
            <person name="Cao Q."/>
            <person name="Sharma T."/>
            <person name="Shen D."/>
            <person name="Roswanjaya Y."/>
            <person name="Wardhani T."/>
            <person name="Kalhor M.S."/>
            <person name="Jansen J."/>
            <person name="Van den Hoogen J."/>
            <person name="Gungor B."/>
            <person name="Hartog M."/>
            <person name="Hontelez J."/>
            <person name="Verver J."/>
            <person name="Yang W.-C."/>
            <person name="Schijlen E."/>
            <person name="Repin R."/>
            <person name="Schilthuizen M."/>
            <person name="Schranz E."/>
            <person name="Heidstra R."/>
            <person name="Miyata K."/>
            <person name="Fedorova E."/>
            <person name="Kohlen W."/>
            <person name="Bisseling T."/>
            <person name="Smit S."/>
            <person name="Geurts R."/>
        </authorList>
    </citation>
    <scope>NUCLEOTIDE SEQUENCE [LARGE SCALE GENOMIC DNA]</scope>
    <source>
        <strain evidence="9">cv. WU1-14</strain>
    </source>
</reference>
<dbReference type="AlphaFoldDB" id="A0A2P5ARY2"/>
<name>A0A2P5ARY2_PARAD</name>
<dbReference type="GO" id="GO:0004386">
    <property type="term" value="F:helicase activity"/>
    <property type="evidence" value="ECO:0007669"/>
    <property type="project" value="UniProtKB-KW"/>
</dbReference>
<organism evidence="8 9">
    <name type="scientific">Parasponia andersonii</name>
    <name type="common">Sponia andersonii</name>
    <dbReference type="NCBI Taxonomy" id="3476"/>
    <lineage>
        <taxon>Eukaryota</taxon>
        <taxon>Viridiplantae</taxon>
        <taxon>Streptophyta</taxon>
        <taxon>Embryophyta</taxon>
        <taxon>Tracheophyta</taxon>
        <taxon>Spermatophyta</taxon>
        <taxon>Magnoliopsida</taxon>
        <taxon>eudicotyledons</taxon>
        <taxon>Gunneridae</taxon>
        <taxon>Pentapetalae</taxon>
        <taxon>rosids</taxon>
        <taxon>fabids</taxon>
        <taxon>Rosales</taxon>
        <taxon>Cannabaceae</taxon>
        <taxon>Parasponia</taxon>
    </lineage>
</organism>
<dbReference type="OrthoDB" id="10252740at2759"/>
<dbReference type="InterPro" id="IPR036085">
    <property type="entry name" value="PAZ_dom_sf"/>
</dbReference>
<evidence type="ECO:0000256" key="2">
    <source>
        <dbReference type="ARBA" id="ARBA00022491"/>
    </source>
</evidence>
<evidence type="ECO:0000256" key="1">
    <source>
        <dbReference type="ARBA" id="ARBA00008201"/>
    </source>
</evidence>
<dbReference type="Pfam" id="PF02171">
    <property type="entry name" value="Piwi"/>
    <property type="match status" value="1"/>
</dbReference>
<evidence type="ECO:0000259" key="6">
    <source>
        <dbReference type="PROSITE" id="PS50821"/>
    </source>
</evidence>
<keyword evidence="8" id="KW-0347">Helicase</keyword>
<keyword evidence="8" id="KW-0547">Nucleotide-binding</keyword>
<comment type="caution">
    <text evidence="8">The sequence shown here is derived from an EMBL/GenBank/DDBJ whole genome shotgun (WGS) entry which is preliminary data.</text>
</comment>
<dbReference type="Pfam" id="PF16488">
    <property type="entry name" value="ArgoL2"/>
    <property type="match status" value="1"/>
</dbReference>
<dbReference type="SMART" id="SM00950">
    <property type="entry name" value="Piwi"/>
    <property type="match status" value="1"/>
</dbReference>
<dbReference type="CDD" id="cd02846">
    <property type="entry name" value="PAZ_argonaute_like"/>
    <property type="match status" value="1"/>
</dbReference>
<keyword evidence="8" id="KW-0269">Exonuclease</keyword>
<dbReference type="CDD" id="cd04657">
    <property type="entry name" value="Piwi_ago-like"/>
    <property type="match status" value="1"/>
</dbReference>
<dbReference type="InterPro" id="IPR003100">
    <property type="entry name" value="PAZ_dom"/>
</dbReference>
<dbReference type="SUPFAM" id="SSF101690">
    <property type="entry name" value="PAZ domain"/>
    <property type="match status" value="1"/>
</dbReference>
<dbReference type="InterPro" id="IPR012337">
    <property type="entry name" value="RNaseH-like_sf"/>
</dbReference>
<keyword evidence="4" id="KW-0687">Ribonucleoprotein</keyword>
<dbReference type="Pfam" id="PF02170">
    <property type="entry name" value="PAZ"/>
    <property type="match status" value="1"/>
</dbReference>
<dbReference type="GO" id="GO:0051607">
    <property type="term" value="P:defense response to virus"/>
    <property type="evidence" value="ECO:0007669"/>
    <property type="project" value="UniProtKB-ARBA"/>
</dbReference>
<evidence type="ECO:0000259" key="7">
    <source>
        <dbReference type="PROSITE" id="PS50822"/>
    </source>
</evidence>
<feature type="domain" description="PAZ" evidence="6">
    <location>
        <begin position="273"/>
        <end position="389"/>
    </location>
</feature>
<dbReference type="Gene3D" id="3.30.420.10">
    <property type="entry name" value="Ribonuclease H-like superfamily/Ribonuclease H"/>
    <property type="match status" value="1"/>
</dbReference>
<comment type="similarity">
    <text evidence="1">Belongs to the argonaute family. Ago subfamily.</text>
</comment>
<feature type="region of interest" description="Disordered" evidence="5">
    <location>
        <begin position="142"/>
        <end position="164"/>
    </location>
</feature>
<keyword evidence="2" id="KW-0678">Repressor</keyword>
<keyword evidence="9" id="KW-1185">Reference proteome</keyword>
<keyword evidence="8" id="KW-0378">Hydrolase</keyword>
<evidence type="ECO:0000313" key="9">
    <source>
        <dbReference type="Proteomes" id="UP000237105"/>
    </source>
</evidence>
<dbReference type="PROSITE" id="PS50822">
    <property type="entry name" value="PIWI"/>
    <property type="match status" value="1"/>
</dbReference>
<keyword evidence="8" id="KW-0540">Nuclease</keyword>
<keyword evidence="8" id="KW-0067">ATP-binding</keyword>
<dbReference type="InterPro" id="IPR014811">
    <property type="entry name" value="ArgoL1"/>
</dbReference>
<feature type="domain" description="Piwi" evidence="7">
    <location>
        <begin position="558"/>
        <end position="867"/>
    </location>
</feature>
<dbReference type="GO" id="GO:0004527">
    <property type="term" value="F:exonuclease activity"/>
    <property type="evidence" value="ECO:0007669"/>
    <property type="project" value="UniProtKB-KW"/>
</dbReference>
<dbReference type="EMBL" id="JXTB01000470">
    <property type="protein sequence ID" value="PON39292.1"/>
    <property type="molecule type" value="Genomic_DNA"/>
</dbReference>
<dbReference type="Gene3D" id="3.40.50.2300">
    <property type="match status" value="1"/>
</dbReference>
<dbReference type="InterPro" id="IPR032474">
    <property type="entry name" value="Argonaute_N"/>
</dbReference>
<dbReference type="InterPro" id="IPR032472">
    <property type="entry name" value="ArgoL2"/>
</dbReference>